<evidence type="ECO:0000256" key="3">
    <source>
        <dbReference type="ARBA" id="ARBA00022989"/>
    </source>
</evidence>
<dbReference type="Gene3D" id="1.20.1250.20">
    <property type="entry name" value="MFS general substrate transporter like domains"/>
    <property type="match status" value="1"/>
</dbReference>
<keyword evidence="2" id="KW-0812">Transmembrane</keyword>
<dbReference type="SUPFAM" id="SSF103473">
    <property type="entry name" value="MFS general substrate transporter"/>
    <property type="match status" value="1"/>
</dbReference>
<comment type="caution">
    <text evidence="6">The sequence shown here is derived from an EMBL/GenBank/DDBJ whole genome shotgun (WGS) entry which is preliminary data.</text>
</comment>
<feature type="domain" description="Major facilitator superfamily (MFS) profile" evidence="5">
    <location>
        <begin position="1"/>
        <end position="54"/>
    </location>
</feature>
<evidence type="ECO:0000256" key="2">
    <source>
        <dbReference type="ARBA" id="ARBA00022692"/>
    </source>
</evidence>
<accession>A0ABU5G859</accession>
<evidence type="ECO:0000313" key="7">
    <source>
        <dbReference type="Proteomes" id="UP001275049"/>
    </source>
</evidence>
<dbReference type="PROSITE" id="PS50850">
    <property type="entry name" value="MFS"/>
    <property type="match status" value="1"/>
</dbReference>
<dbReference type="Pfam" id="PF00083">
    <property type="entry name" value="Sugar_tr"/>
    <property type="match status" value="1"/>
</dbReference>
<sequence>MSFSVTAPIIWRLVGGFGGDISAVIAPAYIAEIAPADKHGRLETHQRLAKGWKI</sequence>
<name>A0ABU5G859_9ACTO</name>
<keyword evidence="7" id="KW-1185">Reference proteome</keyword>
<keyword evidence="3" id="KW-1133">Transmembrane helix</keyword>
<dbReference type="InterPro" id="IPR005828">
    <property type="entry name" value="MFS_sugar_transport-like"/>
</dbReference>
<comment type="subcellular location">
    <subcellularLocation>
        <location evidence="1">Cell membrane</location>
        <topology evidence="1">Multi-pass membrane protein</topology>
    </subcellularLocation>
</comment>
<evidence type="ECO:0000313" key="6">
    <source>
        <dbReference type="EMBL" id="MDY5133507.1"/>
    </source>
</evidence>
<dbReference type="Proteomes" id="UP001275049">
    <property type="component" value="Unassembled WGS sequence"/>
</dbReference>
<evidence type="ECO:0000256" key="4">
    <source>
        <dbReference type="ARBA" id="ARBA00023136"/>
    </source>
</evidence>
<dbReference type="RefSeq" id="WP_320755422.1">
    <property type="nucleotide sequence ID" value="NZ_JAWNGA010000012.1"/>
</dbReference>
<organism evidence="6 7">
    <name type="scientific">Actinotignum urinale</name>
    <dbReference type="NCBI Taxonomy" id="190146"/>
    <lineage>
        <taxon>Bacteria</taxon>
        <taxon>Bacillati</taxon>
        <taxon>Actinomycetota</taxon>
        <taxon>Actinomycetes</taxon>
        <taxon>Actinomycetales</taxon>
        <taxon>Actinomycetaceae</taxon>
        <taxon>Actinotignum</taxon>
    </lineage>
</organism>
<evidence type="ECO:0000259" key="5">
    <source>
        <dbReference type="PROSITE" id="PS50850"/>
    </source>
</evidence>
<protein>
    <submittedName>
        <fullName evidence="6">MFS transporter</fullName>
    </submittedName>
</protein>
<reference evidence="6 7" key="1">
    <citation type="submission" date="2023-10" db="EMBL/GenBank/DDBJ databases">
        <title>Whole Genome based description of the genera Actinobaculum and Actinotignum reveals a complex phylogenetic relationship within the species included in the genus Actinotignum.</title>
        <authorList>
            <person name="Jensen C.S."/>
            <person name="Dargis R."/>
            <person name="Kemp M."/>
            <person name="Christensen J.J."/>
        </authorList>
    </citation>
    <scope>NUCLEOTIDE SEQUENCE [LARGE SCALE GENOMIC DNA]</scope>
    <source>
        <strain evidence="6 7">SLA_B974</strain>
    </source>
</reference>
<evidence type="ECO:0000256" key="1">
    <source>
        <dbReference type="ARBA" id="ARBA00004651"/>
    </source>
</evidence>
<dbReference type="InterPro" id="IPR020846">
    <property type="entry name" value="MFS_dom"/>
</dbReference>
<proteinExistence type="predicted"/>
<dbReference type="InterPro" id="IPR036259">
    <property type="entry name" value="MFS_trans_sf"/>
</dbReference>
<dbReference type="EMBL" id="JAWNGA010000012">
    <property type="protein sequence ID" value="MDY5133507.1"/>
    <property type="molecule type" value="Genomic_DNA"/>
</dbReference>
<gene>
    <name evidence="6" type="ORF">R6G86_07115</name>
</gene>
<keyword evidence="4" id="KW-0472">Membrane</keyword>